<protein>
    <submittedName>
        <fullName evidence="14">Endothelial PAS domain protein 1</fullName>
    </submittedName>
</protein>
<dbReference type="AlphaFoldDB" id="A0A1A8FLQ0"/>
<organism evidence="14">
    <name type="scientific">Nothobranchius korthausae</name>
    <dbReference type="NCBI Taxonomy" id="1143690"/>
    <lineage>
        <taxon>Eukaryota</taxon>
        <taxon>Metazoa</taxon>
        <taxon>Chordata</taxon>
        <taxon>Craniata</taxon>
        <taxon>Vertebrata</taxon>
        <taxon>Euteleostomi</taxon>
        <taxon>Actinopterygii</taxon>
        <taxon>Neopterygii</taxon>
        <taxon>Teleostei</taxon>
        <taxon>Neoteleostei</taxon>
        <taxon>Acanthomorphata</taxon>
        <taxon>Ovalentaria</taxon>
        <taxon>Atherinomorphae</taxon>
        <taxon>Cyprinodontiformes</taxon>
        <taxon>Nothobranchiidae</taxon>
        <taxon>Nothobranchius</taxon>
    </lineage>
</organism>
<keyword evidence="6" id="KW-0010">Activator</keyword>
<dbReference type="NCBIfam" id="TIGR00229">
    <property type="entry name" value="sensory_box"/>
    <property type="match status" value="2"/>
</dbReference>
<keyword evidence="4" id="KW-0805">Transcription regulation</keyword>
<dbReference type="FunFam" id="3.30.450.20:FF:000015">
    <property type="entry name" value="Hypoxia-inducible factor 1-alpha isoform 1"/>
    <property type="match status" value="1"/>
</dbReference>
<proteinExistence type="predicted"/>
<dbReference type="SUPFAM" id="SSF55785">
    <property type="entry name" value="PYP-like sensor domain (PAS domain)"/>
    <property type="match status" value="2"/>
</dbReference>
<dbReference type="GO" id="GO:0046983">
    <property type="term" value="F:protein dimerization activity"/>
    <property type="evidence" value="ECO:0007669"/>
    <property type="project" value="InterPro"/>
</dbReference>
<dbReference type="PROSITE" id="PS50888">
    <property type="entry name" value="BHLH"/>
    <property type="match status" value="1"/>
</dbReference>
<dbReference type="InterPro" id="IPR036638">
    <property type="entry name" value="HLH_DNA-bd_sf"/>
</dbReference>
<name>A0A1A8FLQ0_9TELE</name>
<evidence type="ECO:0000256" key="3">
    <source>
        <dbReference type="ARBA" id="ARBA00022843"/>
    </source>
</evidence>
<keyword evidence="3" id="KW-0832">Ubl conjugation</keyword>
<evidence type="ECO:0000256" key="8">
    <source>
        <dbReference type="ARBA" id="ARBA00023242"/>
    </source>
</evidence>
<evidence type="ECO:0000256" key="5">
    <source>
        <dbReference type="ARBA" id="ARBA00023125"/>
    </source>
</evidence>
<evidence type="ECO:0000256" key="10">
    <source>
        <dbReference type="PIRSR" id="PIRSR621537-50"/>
    </source>
</evidence>
<reference evidence="14" key="1">
    <citation type="submission" date="2016-05" db="EMBL/GenBank/DDBJ databases">
        <authorList>
            <person name="Lavstsen T."/>
            <person name="Jespersen J.S."/>
        </authorList>
    </citation>
    <scope>NUCLEOTIDE SEQUENCE</scope>
    <source>
        <tissue evidence="14">Brain</tissue>
    </source>
</reference>
<comment type="subcellular location">
    <subcellularLocation>
        <location evidence="1">Nucleus</location>
    </subcellularLocation>
</comment>
<evidence type="ECO:0000256" key="1">
    <source>
        <dbReference type="ARBA" id="ARBA00004123"/>
    </source>
</evidence>
<dbReference type="SUPFAM" id="SSF47459">
    <property type="entry name" value="HLH, helix-loop-helix DNA-binding domain"/>
    <property type="match status" value="1"/>
</dbReference>
<dbReference type="InterPro" id="IPR011598">
    <property type="entry name" value="bHLH_dom"/>
</dbReference>
<dbReference type="GO" id="GO:0000981">
    <property type="term" value="F:DNA-binding transcription factor activity, RNA polymerase II-specific"/>
    <property type="evidence" value="ECO:0007669"/>
    <property type="project" value="TreeGrafter"/>
</dbReference>
<evidence type="ECO:0000256" key="4">
    <source>
        <dbReference type="ARBA" id="ARBA00023015"/>
    </source>
</evidence>
<evidence type="ECO:0000256" key="6">
    <source>
        <dbReference type="ARBA" id="ARBA00023159"/>
    </source>
</evidence>
<dbReference type="Gene3D" id="3.30.450.20">
    <property type="entry name" value="PAS domain"/>
    <property type="match status" value="2"/>
</dbReference>
<keyword evidence="8" id="KW-0539">Nucleus</keyword>
<dbReference type="PANTHER" id="PTHR23043:SF8">
    <property type="entry name" value="ENDOTHELIAL PAS DOMAIN-CONTAINING PROTEIN 1"/>
    <property type="match status" value="1"/>
</dbReference>
<dbReference type="Pfam" id="PF14598">
    <property type="entry name" value="PAS_11"/>
    <property type="match status" value="1"/>
</dbReference>
<dbReference type="SMART" id="SM00091">
    <property type="entry name" value="PAS"/>
    <property type="match status" value="2"/>
</dbReference>
<keyword evidence="7" id="KW-0804">Transcription</keyword>
<dbReference type="SMART" id="SM00086">
    <property type="entry name" value="PAC"/>
    <property type="match status" value="1"/>
</dbReference>
<reference evidence="14" key="2">
    <citation type="submission" date="2016-06" db="EMBL/GenBank/DDBJ databases">
        <title>The genome of a short-lived fish provides insights into sex chromosome evolution and the genetic control of aging.</title>
        <authorList>
            <person name="Reichwald K."/>
            <person name="Felder M."/>
            <person name="Petzold A."/>
            <person name="Koch P."/>
            <person name="Groth M."/>
            <person name="Platzer M."/>
        </authorList>
    </citation>
    <scope>NUCLEOTIDE SEQUENCE</scope>
    <source>
        <tissue evidence="14">Brain</tissue>
    </source>
</reference>
<evidence type="ECO:0000313" key="14">
    <source>
        <dbReference type="EMBL" id="SBQ60365.1"/>
    </source>
</evidence>
<feature type="domain" description="PAS" evidence="12">
    <location>
        <begin position="92"/>
        <end position="154"/>
    </location>
</feature>
<dbReference type="EMBL" id="HAEB01013838">
    <property type="protein sequence ID" value="SBQ60365.1"/>
    <property type="molecule type" value="Transcribed_RNA"/>
</dbReference>
<feature type="domain" description="BHLH" evidence="13">
    <location>
        <begin position="14"/>
        <end position="67"/>
    </location>
</feature>
<keyword evidence="5" id="KW-0238">DNA-binding</keyword>
<feature type="region of interest" description="Disordered" evidence="11">
    <location>
        <begin position="369"/>
        <end position="445"/>
    </location>
</feature>
<keyword evidence="2" id="KW-0677">Repeat</keyword>
<dbReference type="InterPro" id="IPR001610">
    <property type="entry name" value="PAC"/>
</dbReference>
<feature type="domain" description="PAS" evidence="12">
    <location>
        <begin position="195"/>
        <end position="246"/>
    </location>
</feature>
<dbReference type="InterPro" id="IPR021537">
    <property type="entry name" value="HIF_alpha-like"/>
</dbReference>
<evidence type="ECO:0000256" key="2">
    <source>
        <dbReference type="ARBA" id="ARBA00022737"/>
    </source>
</evidence>
<dbReference type="Pfam" id="PF23171">
    <property type="entry name" value="bHLH_HIF1A"/>
    <property type="match status" value="1"/>
</dbReference>
<dbReference type="GO" id="GO:0000977">
    <property type="term" value="F:RNA polymerase II transcription regulatory region sequence-specific DNA binding"/>
    <property type="evidence" value="ECO:0007669"/>
    <property type="project" value="TreeGrafter"/>
</dbReference>
<dbReference type="CDD" id="cd00130">
    <property type="entry name" value="PAS"/>
    <property type="match status" value="2"/>
</dbReference>
<keyword evidence="9" id="KW-0379">Hydroxylation</keyword>
<dbReference type="Pfam" id="PF00989">
    <property type="entry name" value="PAS"/>
    <property type="match status" value="1"/>
</dbReference>
<dbReference type="GO" id="GO:0071456">
    <property type="term" value="P:cellular response to hypoxia"/>
    <property type="evidence" value="ECO:0007669"/>
    <property type="project" value="TreeGrafter"/>
</dbReference>
<dbReference type="InterPro" id="IPR035965">
    <property type="entry name" value="PAS-like_dom_sf"/>
</dbReference>
<dbReference type="CDD" id="cd19728">
    <property type="entry name" value="bHLH-PAS_HIF2a_PASD2"/>
    <property type="match status" value="1"/>
</dbReference>
<evidence type="ECO:0000256" key="9">
    <source>
        <dbReference type="ARBA" id="ARBA00023278"/>
    </source>
</evidence>
<evidence type="ECO:0000256" key="11">
    <source>
        <dbReference type="SAM" id="MobiDB-lite"/>
    </source>
</evidence>
<dbReference type="PROSITE" id="PS50112">
    <property type="entry name" value="PAS"/>
    <property type="match status" value="2"/>
</dbReference>
<feature type="modified residue" description="4-hydroxyproline" evidence="10">
    <location>
        <position position="484"/>
    </location>
</feature>
<accession>A0A1A8FLQ0</accession>
<dbReference type="SMART" id="SM00353">
    <property type="entry name" value="HLH"/>
    <property type="match status" value="1"/>
</dbReference>
<dbReference type="Pfam" id="PF08778">
    <property type="entry name" value="HIF-1a_CTAD"/>
    <property type="match status" value="1"/>
</dbReference>
<evidence type="ECO:0000259" key="13">
    <source>
        <dbReference type="PROSITE" id="PS50888"/>
    </source>
</evidence>
<sequence length="806" mass="89551">MTADKEKKRSSSERRKEKSRDAARCRRSKETEVFYELAHQLPLPHSVSSHLDKASIMRLAISVLRTRKLLASACCSHSSNGTDDTIMDNLYLKSLEGFITVVTTDGDMIFLSENIHKFMGLTQVELTGHSIFDFTHPCDHEEIRENLSLKTAGTNFRKKGKELITERDFFMRMKCTVTNRGRTVNLNRTFLSRHSMDMKFIYCDEKVMELTGYAPEDLLGHSIYEFYHAMDSDRVTKIHNNLCTKGQVVSGQYRMLAKSGGYVWVETQGTVIYNSRNSQPQCVMCINYVLSDVEEKSVIFSLEQMEALFKPQHMSSFFTPEGVGMNGEPGDSLFTSMKEEPEDLAQLAPTPGDTIISLDFGCPQFEESQQPAAYTPVSSSSMPPPGPSSWPSESHKPAAAQTPSGDVANKAGPFTMQQNPPPGSATPSLSSCSTPSSPGDYYGPVESDLRIELTEKLFALDTEGNNSASTEAELSDLDLETLAPYIPMDGEDFQLTPIIPELEPLKVAQAGSVGSVSNLNMQQSFSNITSLFQPLTSPSQPQNCFLPPPKVSWATGERRGSGQGVVDTRTRSYMMKHLQNLPNRAPASTPLSSMQWPPDPLITYRHQRPPKAYPMDSLSEEERPSCQQNIPHLMQKQRSIDNFVQAYTDVSPARVAMANSIKRSFNQVAEGEKKQPTEIIWKKMRGDGSMDRSLSAGCLTESKMIQGKAPPFHGLLQQHRKSQYPANGTDGVNGKPCFQKSCSYSEYNMPHSNKSEGIVSRLLGPSFEPSCLPELTRYDCEVNVPLQGNLHLLQGCDLLRALDQAT</sequence>
<feature type="region of interest" description="Disordered" evidence="11">
    <location>
        <begin position="1"/>
        <end position="25"/>
    </location>
</feature>
<feature type="modified residue" description="4-hydroxyproline" evidence="10">
    <location>
        <position position="349"/>
    </location>
</feature>
<feature type="modified residue" description="(3S)-3-hydroxyasparagine" evidence="10">
    <location>
        <position position="783"/>
    </location>
</feature>
<dbReference type="FunFam" id="4.10.280.10:FF:000076">
    <property type="entry name" value="hypoxia-inducible factor 3-alpha isoform X1"/>
    <property type="match status" value="1"/>
</dbReference>
<dbReference type="Pfam" id="PF11413">
    <property type="entry name" value="HIF-1"/>
    <property type="match status" value="1"/>
</dbReference>
<dbReference type="PANTHER" id="PTHR23043">
    <property type="entry name" value="HYPOXIA-INDUCIBLE FACTOR 1 ALPHA"/>
    <property type="match status" value="1"/>
</dbReference>
<dbReference type="GO" id="GO:0005634">
    <property type="term" value="C:nucleus"/>
    <property type="evidence" value="ECO:0007669"/>
    <property type="project" value="UniProtKB-SubCell"/>
</dbReference>
<evidence type="ECO:0000256" key="7">
    <source>
        <dbReference type="ARBA" id="ARBA00023163"/>
    </source>
</evidence>
<feature type="compositionally biased region" description="Low complexity" evidence="11">
    <location>
        <begin position="425"/>
        <end position="439"/>
    </location>
</feature>
<gene>
    <name evidence="14" type="primary">EPAS1</name>
</gene>
<evidence type="ECO:0000259" key="12">
    <source>
        <dbReference type="PROSITE" id="PS50112"/>
    </source>
</evidence>
<dbReference type="InterPro" id="IPR014887">
    <property type="entry name" value="HIF-1_CTAD"/>
</dbReference>
<dbReference type="InterPro" id="IPR000014">
    <property type="entry name" value="PAS"/>
</dbReference>
<dbReference type="InterPro" id="IPR013767">
    <property type="entry name" value="PAS_fold"/>
</dbReference>